<accession>A0A812N8S5</accession>
<name>A0A812N8S5_SYMPI</name>
<dbReference type="Proteomes" id="UP000649617">
    <property type="component" value="Unassembled WGS sequence"/>
</dbReference>
<sequence>MSVYAAKSQLPKLLATAVPRAGAEATSSAFSTPHLLVRSCTWSAPVKSWAAGHCPARSTWHGPMETFGEQRWRFPWSAASSSTSTLLLRRLRPY</sequence>
<comment type="caution">
    <text evidence="1">The sequence shown here is derived from an EMBL/GenBank/DDBJ whole genome shotgun (WGS) entry which is preliminary data.</text>
</comment>
<organism evidence="1 2">
    <name type="scientific">Symbiodinium pilosum</name>
    <name type="common">Dinoflagellate</name>
    <dbReference type="NCBI Taxonomy" id="2952"/>
    <lineage>
        <taxon>Eukaryota</taxon>
        <taxon>Sar</taxon>
        <taxon>Alveolata</taxon>
        <taxon>Dinophyceae</taxon>
        <taxon>Suessiales</taxon>
        <taxon>Symbiodiniaceae</taxon>
        <taxon>Symbiodinium</taxon>
    </lineage>
</organism>
<gene>
    <name evidence="1" type="ORF">SPIL2461_LOCUS6164</name>
</gene>
<dbReference type="AlphaFoldDB" id="A0A812N8S5"/>
<evidence type="ECO:0000313" key="1">
    <source>
        <dbReference type="EMBL" id="CAE7276452.1"/>
    </source>
</evidence>
<proteinExistence type="predicted"/>
<dbReference type="EMBL" id="CAJNIZ010009136">
    <property type="protein sequence ID" value="CAE7276452.1"/>
    <property type="molecule type" value="Genomic_DNA"/>
</dbReference>
<evidence type="ECO:0000313" key="2">
    <source>
        <dbReference type="Proteomes" id="UP000649617"/>
    </source>
</evidence>
<protein>
    <submittedName>
        <fullName evidence="1">Uncharacterized protein</fullName>
    </submittedName>
</protein>
<keyword evidence="2" id="KW-1185">Reference proteome</keyword>
<reference evidence="1" key="1">
    <citation type="submission" date="2021-02" db="EMBL/GenBank/DDBJ databases">
        <authorList>
            <person name="Dougan E. K."/>
            <person name="Rhodes N."/>
            <person name="Thang M."/>
            <person name="Chan C."/>
        </authorList>
    </citation>
    <scope>NUCLEOTIDE SEQUENCE</scope>
</reference>